<keyword evidence="5" id="KW-0472">Membrane</keyword>
<keyword evidence="5" id="KW-1133">Transmembrane helix</keyword>
<comment type="similarity">
    <text evidence="1">Belongs to the GDA1/CD39 NTPase family.</text>
</comment>
<comment type="caution">
    <text evidence="6">The sequence shown here is derived from an EMBL/GenBank/DDBJ whole genome shotgun (WGS) entry which is preliminary data.</text>
</comment>
<dbReference type="PANTHER" id="PTHR11782:SF83">
    <property type="entry name" value="GUANOSINE-DIPHOSPHATASE"/>
    <property type="match status" value="1"/>
</dbReference>
<dbReference type="EMBL" id="CAJNYT010004348">
    <property type="protein sequence ID" value="CAF3656110.1"/>
    <property type="molecule type" value="Genomic_DNA"/>
</dbReference>
<evidence type="ECO:0000256" key="1">
    <source>
        <dbReference type="ARBA" id="ARBA00009283"/>
    </source>
</evidence>
<dbReference type="PANTHER" id="PTHR11782">
    <property type="entry name" value="ADENOSINE/GUANOSINE DIPHOSPHATASE"/>
    <property type="match status" value="1"/>
</dbReference>
<name>A0A818RNZ0_9BILA</name>
<dbReference type="Proteomes" id="UP000663872">
    <property type="component" value="Unassembled WGS sequence"/>
</dbReference>
<feature type="active site" description="Proton acceptor" evidence="3">
    <location>
        <position position="119"/>
    </location>
</feature>
<dbReference type="Gene3D" id="3.30.420.150">
    <property type="entry name" value="Exopolyphosphatase. Domain 2"/>
    <property type="match status" value="2"/>
</dbReference>
<dbReference type="GO" id="GO:0004382">
    <property type="term" value="F:GDP phosphatase activity"/>
    <property type="evidence" value="ECO:0007669"/>
    <property type="project" value="TreeGrafter"/>
</dbReference>
<dbReference type="GO" id="GO:0016020">
    <property type="term" value="C:membrane"/>
    <property type="evidence" value="ECO:0007669"/>
    <property type="project" value="TreeGrafter"/>
</dbReference>
<keyword evidence="2" id="KW-0378">Hydrolase</keyword>
<evidence type="ECO:0000256" key="3">
    <source>
        <dbReference type="PIRSR" id="PIRSR600407-1"/>
    </source>
</evidence>
<dbReference type="Pfam" id="PF01150">
    <property type="entry name" value="GDA1_CD39"/>
    <property type="match status" value="2"/>
</dbReference>
<protein>
    <recommendedName>
        <fullName evidence="8">Ectonucleoside triphosphate diphosphohydrolase 1</fullName>
    </recommendedName>
</protein>
<evidence type="ECO:0000313" key="6">
    <source>
        <dbReference type="EMBL" id="CAF3656110.1"/>
    </source>
</evidence>
<organism evidence="6 7">
    <name type="scientific">Rotaria socialis</name>
    <dbReference type="NCBI Taxonomy" id="392032"/>
    <lineage>
        <taxon>Eukaryota</taxon>
        <taxon>Metazoa</taxon>
        <taxon>Spiralia</taxon>
        <taxon>Gnathifera</taxon>
        <taxon>Rotifera</taxon>
        <taxon>Eurotatoria</taxon>
        <taxon>Bdelloidea</taxon>
        <taxon>Philodinida</taxon>
        <taxon>Philodinidae</taxon>
        <taxon>Rotaria</taxon>
    </lineage>
</organism>
<dbReference type="GO" id="GO:0005524">
    <property type="term" value="F:ATP binding"/>
    <property type="evidence" value="ECO:0007669"/>
    <property type="project" value="UniProtKB-KW"/>
</dbReference>
<accession>A0A818RNZ0</accession>
<feature type="transmembrane region" description="Helical" evidence="5">
    <location>
        <begin position="613"/>
        <end position="638"/>
    </location>
</feature>
<feature type="binding site" evidence="4">
    <location>
        <begin position="151"/>
        <end position="155"/>
    </location>
    <ligand>
        <name>ATP</name>
        <dbReference type="ChEBI" id="CHEBI:30616"/>
    </ligand>
</feature>
<dbReference type="GO" id="GO:0045134">
    <property type="term" value="F:UDP phosphatase activity"/>
    <property type="evidence" value="ECO:0007669"/>
    <property type="project" value="TreeGrafter"/>
</dbReference>
<keyword evidence="4" id="KW-0067">ATP-binding</keyword>
<evidence type="ECO:0000256" key="2">
    <source>
        <dbReference type="ARBA" id="ARBA00022801"/>
    </source>
</evidence>
<evidence type="ECO:0000313" key="7">
    <source>
        <dbReference type="Proteomes" id="UP000663872"/>
    </source>
</evidence>
<dbReference type="GO" id="GO:0009134">
    <property type="term" value="P:nucleoside diphosphate catabolic process"/>
    <property type="evidence" value="ECO:0007669"/>
    <property type="project" value="TreeGrafter"/>
</dbReference>
<keyword evidence="5" id="KW-0812">Transmembrane</keyword>
<feature type="transmembrane region" description="Helical" evidence="5">
    <location>
        <begin position="9"/>
        <end position="31"/>
    </location>
</feature>
<keyword evidence="4" id="KW-0547">Nucleotide-binding</keyword>
<evidence type="ECO:0008006" key="8">
    <source>
        <dbReference type="Google" id="ProtNLM"/>
    </source>
</evidence>
<evidence type="ECO:0000256" key="4">
    <source>
        <dbReference type="PIRSR" id="PIRSR600407-2"/>
    </source>
</evidence>
<dbReference type="GO" id="GO:0017111">
    <property type="term" value="F:ribonucleoside triphosphate phosphatase activity"/>
    <property type="evidence" value="ECO:0007669"/>
    <property type="project" value="TreeGrafter"/>
</dbReference>
<dbReference type="InterPro" id="IPR000407">
    <property type="entry name" value="GDA1_CD39_NTPase"/>
</dbReference>
<evidence type="ECO:0000256" key="5">
    <source>
        <dbReference type="SAM" id="Phobius"/>
    </source>
</evidence>
<sequence>MLTRTHLKIIFALAANITIGSFLGTIVLIVLRHTKLLPFQDYALVIDAAMTNCINEIPLTRKSRTLIFLGATAGLRLAELRNSSYVNSLLNSTRTYLSSLGLLFRSPEHQVRIISGSEEGLSGWISVNILMRQLFENTKPIETYGVSDFGGGSTQLSFIAPHASKQRFTMNLFNATYDVYSHSYLCYGQEQSRLVYLSQLIKRTNATSSINDPCLQSGYIQNITYKELFSTACIHREYAPITNLNQSTTFSFVGTGDYAKCQMTVKQRFNKSSCSTQNCSFNGVYQPVPISSSLKFIAVAGWYSVFKNLAPHFSLLPNKDNNYELTSLNLTQIKQAVKTICGSTQLSFIAPHASKQRFTMNLFNATYDVYSHSYLCYGQEQSRLVYLSQLIKRANATSSINDPCLQSGYIQNITYKELFSTACIHREYAPITNLNQSTTFSFVGTGDYAKCQMTVKQRFNKSICSTQNCSFNGVYQPVPISSSLKFIAVAGWHSVFKNLAPHLSLLPNKDNNYELTSLNLTQIKQAVKTICNQSWSDVHDPDRYRPFLCFNSMLHWTLFEYGYSMTDENLKNFQIVKKIESNEIGWTFGYMINQTNYLDPQYRPRRLLTQDEFIVLLTLCLLLCTISLATAVTAIYVYKRHRK</sequence>
<reference evidence="6" key="1">
    <citation type="submission" date="2021-02" db="EMBL/GenBank/DDBJ databases">
        <authorList>
            <person name="Nowell W R."/>
        </authorList>
    </citation>
    <scope>NUCLEOTIDE SEQUENCE</scope>
</reference>
<proteinExistence type="inferred from homology"/>
<gene>
    <name evidence="6" type="ORF">GRG538_LOCUS25467</name>
</gene>
<dbReference type="AlphaFoldDB" id="A0A818RNZ0"/>